<keyword evidence="7" id="KW-0443">Lipid metabolism</keyword>
<keyword evidence="15" id="KW-1185">Reference proteome</keyword>
<dbReference type="AlphaFoldDB" id="A0A1H1CBN0"/>
<comment type="catalytic activity">
    <reaction evidence="2">
        <text>2 a mycocerosyl-[mycocerosic acid synthase] + a phenolphthiocerol = a dimycocerosyl phenolphthiocerol + 2 holo-[mycocerosic acid synthase].</text>
        <dbReference type="EC" id="2.3.1.282"/>
    </reaction>
</comment>
<evidence type="ECO:0000256" key="7">
    <source>
        <dbReference type="ARBA" id="ARBA00022516"/>
    </source>
</evidence>
<keyword evidence="7" id="KW-0444">Lipid biosynthesis</keyword>
<evidence type="ECO:0000256" key="3">
    <source>
        <dbReference type="ARBA" id="ARBA00001907"/>
    </source>
</evidence>
<comment type="catalytic activity">
    <reaction evidence="1">
        <text>2 a mycocerosyl-[mycocerosic acid synthase] + a phthiocerol = a dimycocerosyl phthiocerol + 2 holo-[mycocerosic acid synthase].</text>
        <dbReference type="EC" id="2.3.1.282"/>
    </reaction>
</comment>
<dbReference type="Pfam" id="PF16911">
    <property type="entry name" value="PapA_C"/>
    <property type="match status" value="1"/>
</dbReference>
<keyword evidence="8 14" id="KW-0808">Transferase</keyword>
<evidence type="ECO:0000256" key="1">
    <source>
        <dbReference type="ARBA" id="ARBA00000026"/>
    </source>
</evidence>
<proteinExistence type="inferred from homology"/>
<evidence type="ECO:0000256" key="6">
    <source>
        <dbReference type="ARBA" id="ARBA00013449"/>
    </source>
</evidence>
<dbReference type="Proteomes" id="UP000183053">
    <property type="component" value="Unassembled WGS sequence"/>
</dbReference>
<dbReference type="RefSeq" id="WP_068566804.1">
    <property type="nucleotide sequence ID" value="NZ_AP025457.1"/>
</dbReference>
<evidence type="ECO:0000256" key="2">
    <source>
        <dbReference type="ARBA" id="ARBA00000625"/>
    </source>
</evidence>
<dbReference type="InterPro" id="IPR031641">
    <property type="entry name" value="PapA_C"/>
</dbReference>
<sequence>MFESAVLRPLAESEKMFAETHNFVGLGAHVRGPVDVELLSEAFETLLEVHPVLAARLEPDERDGFRIVADDFLPQGVVLASDPAAAQPFDQRQSLVRLVLDPGEEETAATLYVHHALADGHHQFALIEELFGIYTDLATTGTVRVGPVQPTPAALETVLADRAVVKQRRSGLERFMPAMYAYDLPPSRRSVTAERPDVPVLVPMVQHTFTAEDTRALFDLSRAERVSVNGIVSAAVLLAEWRLRGATAVPVPYIYPVDLRYVLSPTVSATACTNPVGVATYLAEIGSGTRILDLAREIAETFRADLAEGVIQQSLLHFRPAYVGNPPGLPDVVMVTDNGVVPPVRTPPGVEISAVHGELYFQVGSGIEMYTSKVFDGRLQLEYHTHGPDPEDALAAVAAQLSALAAQSVGPKA</sequence>
<evidence type="ECO:0000256" key="4">
    <source>
        <dbReference type="ARBA" id="ARBA00006558"/>
    </source>
</evidence>
<evidence type="ECO:0000259" key="13">
    <source>
        <dbReference type="Pfam" id="PF16911"/>
    </source>
</evidence>
<dbReference type="STRING" id="47312.SAMN04489765_1121"/>
<dbReference type="GO" id="GO:0016746">
    <property type="term" value="F:acyltransferase activity"/>
    <property type="evidence" value="ECO:0007669"/>
    <property type="project" value="UniProtKB-KW"/>
</dbReference>
<evidence type="ECO:0000313" key="14">
    <source>
        <dbReference type="EMBL" id="SDQ61479.1"/>
    </source>
</evidence>
<dbReference type="OrthoDB" id="3318646at2"/>
<gene>
    <name evidence="14" type="ORF">SAMN04489765_1121</name>
</gene>
<dbReference type="Gene3D" id="3.30.559.10">
    <property type="entry name" value="Chloramphenicol acetyltransferase-like domain"/>
    <property type="match status" value="1"/>
</dbReference>
<dbReference type="EMBL" id="FNLF01000002">
    <property type="protein sequence ID" value="SDQ61479.1"/>
    <property type="molecule type" value="Genomic_DNA"/>
</dbReference>
<evidence type="ECO:0000256" key="10">
    <source>
        <dbReference type="ARBA" id="ARBA00030465"/>
    </source>
</evidence>
<evidence type="ECO:0000256" key="9">
    <source>
        <dbReference type="ARBA" id="ARBA00023315"/>
    </source>
</evidence>
<feature type="domain" description="Phthiocerol/phthiodiolone dimycocerosyl transferase C-terminal" evidence="13">
    <location>
        <begin position="200"/>
        <end position="384"/>
    </location>
</feature>
<evidence type="ECO:0000256" key="5">
    <source>
        <dbReference type="ARBA" id="ARBA00012866"/>
    </source>
</evidence>
<evidence type="ECO:0000256" key="8">
    <source>
        <dbReference type="ARBA" id="ARBA00022679"/>
    </source>
</evidence>
<keyword evidence="9" id="KW-0012">Acyltransferase</keyword>
<dbReference type="InterPro" id="IPR023213">
    <property type="entry name" value="CAT-like_dom_sf"/>
</dbReference>
<comment type="catalytic activity">
    <reaction evidence="3">
        <text>2 a mycocerosyl-[mycocerosic acid synthase] + a phthiodiolone = a dimycocerosyl phthiodiolone + 2 holo-[mycocerosic acid synthase].</text>
        <dbReference type="EC" id="2.3.1.282"/>
    </reaction>
</comment>
<dbReference type="SUPFAM" id="SSF52777">
    <property type="entry name" value="CoA-dependent acyltransferases"/>
    <property type="match status" value="2"/>
</dbReference>
<dbReference type="EC" id="2.3.1.282" evidence="5"/>
<organism evidence="14 15">
    <name type="scientific">Tsukamurella pulmonis</name>
    <dbReference type="NCBI Taxonomy" id="47312"/>
    <lineage>
        <taxon>Bacteria</taxon>
        <taxon>Bacillati</taxon>
        <taxon>Actinomycetota</taxon>
        <taxon>Actinomycetes</taxon>
        <taxon>Mycobacteriales</taxon>
        <taxon>Tsukamurellaceae</taxon>
        <taxon>Tsukamurella</taxon>
    </lineage>
</organism>
<evidence type="ECO:0000313" key="15">
    <source>
        <dbReference type="Proteomes" id="UP000183053"/>
    </source>
</evidence>
<reference evidence="15" key="1">
    <citation type="submission" date="2016-10" db="EMBL/GenBank/DDBJ databases">
        <authorList>
            <person name="Varghese N."/>
            <person name="Submissions S."/>
        </authorList>
    </citation>
    <scope>NUCLEOTIDE SEQUENCE [LARGE SCALE GENOMIC DNA]</scope>
    <source>
        <strain evidence="15">DSM 44142</strain>
    </source>
</reference>
<comment type="similarity">
    <text evidence="4">Belongs to the acyltransferase PapA5 family.</text>
</comment>
<accession>A0A1H1CBN0</accession>
<dbReference type="Gene3D" id="3.30.559.30">
    <property type="entry name" value="Nonribosomal peptide synthetase, condensation domain"/>
    <property type="match status" value="1"/>
</dbReference>
<name>A0A1H1CBN0_9ACTN</name>
<protein>
    <recommendedName>
        <fullName evidence="6">Phthiocerol/phthiodiolone dimycocerosyl transferase</fullName>
        <ecNumber evidence="5">2.3.1.282</ecNumber>
    </recommendedName>
    <alternativeName>
        <fullName evidence="12">Acyltransferase PapA5</fullName>
    </alternativeName>
    <alternativeName>
        <fullName evidence="10">Phthiocerol/phthiodiolone O-acyltransferase</fullName>
    </alternativeName>
    <alternativeName>
        <fullName evidence="11">Polyketide synthase-associated protein A5</fullName>
    </alternativeName>
</protein>
<evidence type="ECO:0000256" key="11">
    <source>
        <dbReference type="ARBA" id="ARBA00032317"/>
    </source>
</evidence>
<evidence type="ECO:0000256" key="12">
    <source>
        <dbReference type="ARBA" id="ARBA00033407"/>
    </source>
</evidence>